<name>A0A432ML89_9BACT</name>
<gene>
    <name evidence="1" type="ORF">TsocGM_08525</name>
</gene>
<dbReference type="OrthoDB" id="9156035at2"/>
<dbReference type="AlphaFoldDB" id="A0A432ML89"/>
<reference evidence="1 2" key="2">
    <citation type="submission" date="2019-01" db="EMBL/GenBank/DDBJ databases">
        <title>Tautonia sociabilis, a novel thermotolerant planctomycete of Isosphaeraceae family, isolated from a 4000 m deep subterranean habitat.</title>
        <authorList>
            <person name="Kovaleva O.L."/>
            <person name="Elcheninov A.G."/>
            <person name="Van Heerden E."/>
            <person name="Toshchakov S.V."/>
            <person name="Novikov A."/>
            <person name="Bonch-Osmolovskaya E.A."/>
            <person name="Kublanov I.V."/>
        </authorList>
    </citation>
    <scope>NUCLEOTIDE SEQUENCE [LARGE SCALE GENOMIC DNA]</scope>
    <source>
        <strain evidence="1 2">GM2012</strain>
    </source>
</reference>
<protein>
    <submittedName>
        <fullName evidence="1">Uncharacterized protein</fullName>
    </submittedName>
</protein>
<dbReference type="RefSeq" id="WP_126724881.1">
    <property type="nucleotide sequence ID" value="NZ_RYZH01000013.1"/>
</dbReference>
<dbReference type="EMBL" id="RYZH01000013">
    <property type="protein sequence ID" value="RUL88171.1"/>
    <property type="molecule type" value="Genomic_DNA"/>
</dbReference>
<comment type="caution">
    <text evidence="1">The sequence shown here is derived from an EMBL/GenBank/DDBJ whole genome shotgun (WGS) entry which is preliminary data.</text>
</comment>
<evidence type="ECO:0000313" key="2">
    <source>
        <dbReference type="Proteomes" id="UP000280296"/>
    </source>
</evidence>
<accession>A0A432ML89</accession>
<sequence>MHHAENHHVATDPNIYPPSNGVITSDLAAALIEPVSGQIRGYIYDYIISRGALGATSQEVEIALGIVAQTVTPRVLELRKMGMVCPSGEFRPTRSGRKAQVWVACPPEHSPKPQDSL</sequence>
<proteinExistence type="predicted"/>
<evidence type="ECO:0000313" key="1">
    <source>
        <dbReference type="EMBL" id="RUL88171.1"/>
    </source>
</evidence>
<dbReference type="Proteomes" id="UP000280296">
    <property type="component" value="Unassembled WGS sequence"/>
</dbReference>
<keyword evidence="2" id="KW-1185">Reference proteome</keyword>
<reference evidence="1 2" key="1">
    <citation type="submission" date="2018-12" db="EMBL/GenBank/DDBJ databases">
        <authorList>
            <person name="Toschakov S.V."/>
        </authorList>
    </citation>
    <scope>NUCLEOTIDE SEQUENCE [LARGE SCALE GENOMIC DNA]</scope>
    <source>
        <strain evidence="1 2">GM2012</strain>
    </source>
</reference>
<organism evidence="1 2">
    <name type="scientific">Tautonia sociabilis</name>
    <dbReference type="NCBI Taxonomy" id="2080755"/>
    <lineage>
        <taxon>Bacteria</taxon>
        <taxon>Pseudomonadati</taxon>
        <taxon>Planctomycetota</taxon>
        <taxon>Planctomycetia</taxon>
        <taxon>Isosphaerales</taxon>
        <taxon>Isosphaeraceae</taxon>
        <taxon>Tautonia</taxon>
    </lineage>
</organism>